<gene>
    <name evidence="2" type="ORF">CPB83DRAFT_841166</name>
</gene>
<comment type="caution">
    <text evidence="2">The sequence shown here is derived from an EMBL/GenBank/DDBJ whole genome shotgun (WGS) entry which is preliminary data.</text>
</comment>
<reference evidence="2" key="1">
    <citation type="submission" date="2020-11" db="EMBL/GenBank/DDBJ databases">
        <authorList>
            <consortium name="DOE Joint Genome Institute"/>
            <person name="Ahrendt S."/>
            <person name="Riley R."/>
            <person name="Andreopoulos W."/>
            <person name="Labutti K."/>
            <person name="Pangilinan J."/>
            <person name="Ruiz-Duenas F.J."/>
            <person name="Barrasa J.M."/>
            <person name="Sanchez-Garcia M."/>
            <person name="Camarero S."/>
            <person name="Miyauchi S."/>
            <person name="Serrano A."/>
            <person name="Linde D."/>
            <person name="Babiker R."/>
            <person name="Drula E."/>
            <person name="Ayuso-Fernandez I."/>
            <person name="Pacheco R."/>
            <person name="Padilla G."/>
            <person name="Ferreira P."/>
            <person name="Barriuso J."/>
            <person name="Kellner H."/>
            <person name="Castanera R."/>
            <person name="Alfaro M."/>
            <person name="Ramirez L."/>
            <person name="Pisabarro A.G."/>
            <person name="Kuo A."/>
            <person name="Tritt A."/>
            <person name="Lipzen A."/>
            <person name="He G."/>
            <person name="Yan M."/>
            <person name="Ng V."/>
            <person name="Cullen D."/>
            <person name="Martin F."/>
            <person name="Rosso M.-N."/>
            <person name="Henrissat B."/>
            <person name="Hibbett D."/>
            <person name="Martinez A.T."/>
            <person name="Grigoriev I.V."/>
        </authorList>
    </citation>
    <scope>NUCLEOTIDE SEQUENCE</scope>
    <source>
        <strain evidence="2">CBS 506.95</strain>
    </source>
</reference>
<evidence type="ECO:0000313" key="2">
    <source>
        <dbReference type="EMBL" id="KAF9521565.1"/>
    </source>
</evidence>
<protein>
    <submittedName>
        <fullName evidence="2">Uncharacterized protein</fullName>
    </submittedName>
</protein>
<accession>A0A9P6E302</accession>
<keyword evidence="3" id="KW-1185">Reference proteome</keyword>
<organism evidence="2 3">
    <name type="scientific">Crepidotus variabilis</name>
    <dbReference type="NCBI Taxonomy" id="179855"/>
    <lineage>
        <taxon>Eukaryota</taxon>
        <taxon>Fungi</taxon>
        <taxon>Dikarya</taxon>
        <taxon>Basidiomycota</taxon>
        <taxon>Agaricomycotina</taxon>
        <taxon>Agaricomycetes</taxon>
        <taxon>Agaricomycetidae</taxon>
        <taxon>Agaricales</taxon>
        <taxon>Agaricineae</taxon>
        <taxon>Crepidotaceae</taxon>
        <taxon>Crepidotus</taxon>
    </lineage>
</organism>
<proteinExistence type="predicted"/>
<dbReference type="AlphaFoldDB" id="A0A9P6E302"/>
<dbReference type="Proteomes" id="UP000807306">
    <property type="component" value="Unassembled WGS sequence"/>
</dbReference>
<dbReference type="EMBL" id="MU158024">
    <property type="protein sequence ID" value="KAF9521565.1"/>
    <property type="molecule type" value="Genomic_DNA"/>
</dbReference>
<feature type="region of interest" description="Disordered" evidence="1">
    <location>
        <begin position="323"/>
        <end position="347"/>
    </location>
</feature>
<sequence length="392" mass="44430">MPFTIQPLPRPCYCLRHVSHIQEPQSIIDKIVLCNNKKKNQEFGPTTQIGSDVRILLMTSLLYDIALLGDITPDDIEMDDLTTIEEMFWDPLARSMSTRDYASYSLELINWKADAVRLRLVIELQNWLLAFPGKVQALYVLGAMYRIRGYDAQGLIPCTNPHPLPTGPNGADNEVPEFDDGVITPASETFVCQGLIRLDILDNSAHNMVIDLTHLNYACRSNVHVARSSLFLKELFSYSTMPVGVNNKLLEGGCIRGFFGGCSWYEHLRLMDEHKRGTAEKASEKYEKGATKVTDILLCGSIDLRQIDFHFKDTIFRNNRDHSGSSVNWGSKGKSKKGCKKEIKRPENTNRKNGRWELVGLWKGQECDNRRTFGDVITQAVEMPMVFVSQHL</sequence>
<evidence type="ECO:0000313" key="3">
    <source>
        <dbReference type="Proteomes" id="UP000807306"/>
    </source>
</evidence>
<name>A0A9P6E302_9AGAR</name>
<evidence type="ECO:0000256" key="1">
    <source>
        <dbReference type="SAM" id="MobiDB-lite"/>
    </source>
</evidence>